<gene>
    <name evidence="3" type="ORF">ENF32_01365</name>
</gene>
<keyword evidence="2" id="KW-0663">Pyridoxal phosphate</keyword>
<comment type="cofactor">
    <cofactor evidence="1">
        <name>pyridoxal 5'-phosphate</name>
        <dbReference type="ChEBI" id="CHEBI:597326"/>
    </cofactor>
</comment>
<dbReference type="EMBL" id="DQWS01000052">
    <property type="protein sequence ID" value="HDD52701.1"/>
    <property type="molecule type" value="Genomic_DNA"/>
</dbReference>
<dbReference type="PANTHER" id="PTHR32328">
    <property type="entry name" value="L-SERYL-TRNA(SEC) SELENIUM TRANSFERASE"/>
    <property type="match status" value="1"/>
</dbReference>
<dbReference type="Pfam" id="PF03841">
    <property type="entry name" value="SelA"/>
    <property type="match status" value="1"/>
</dbReference>
<dbReference type="GO" id="GO:0004125">
    <property type="term" value="F:L-seryl-tRNA(Sec) selenium transferase activity"/>
    <property type="evidence" value="ECO:0007669"/>
    <property type="project" value="TreeGrafter"/>
</dbReference>
<name>A0A7C0U632_9BACT</name>
<sequence length="129" mass="14520">TLRLYMEPETLSQRLPTLAFLSTSMEVLKERACRIQHLLEERLPSSFSIRVMEDISYVGGGALPLAEMPTAVVALVHSDMAASWIEERARRGHPPVIGRIKGEAFLLDMRTVRDEDVKLLVASFRRSLA</sequence>
<evidence type="ECO:0000313" key="3">
    <source>
        <dbReference type="EMBL" id="HDD52701.1"/>
    </source>
</evidence>
<dbReference type="AlphaFoldDB" id="A0A7C0U632"/>
<reference evidence="3" key="1">
    <citation type="journal article" date="2020" name="mSystems">
        <title>Genome- and Community-Level Interaction Insights into Carbon Utilization and Element Cycling Functions of Hydrothermarchaeota in Hydrothermal Sediment.</title>
        <authorList>
            <person name="Zhou Z."/>
            <person name="Liu Y."/>
            <person name="Xu W."/>
            <person name="Pan J."/>
            <person name="Luo Z.H."/>
            <person name="Li M."/>
        </authorList>
    </citation>
    <scope>NUCLEOTIDE SEQUENCE [LARGE SCALE GENOMIC DNA]</scope>
    <source>
        <strain evidence="3">HyVt-115</strain>
    </source>
</reference>
<feature type="non-terminal residue" evidence="3">
    <location>
        <position position="1"/>
    </location>
</feature>
<dbReference type="PANTHER" id="PTHR32328:SF0">
    <property type="entry name" value="L-SERYL-TRNA(SEC) SELENIUM TRANSFERASE"/>
    <property type="match status" value="1"/>
</dbReference>
<comment type="caution">
    <text evidence="3">The sequence shown here is derived from an EMBL/GenBank/DDBJ whole genome shotgun (WGS) entry which is preliminary data.</text>
</comment>
<dbReference type="Gene3D" id="3.90.1150.180">
    <property type="match status" value="1"/>
</dbReference>
<proteinExistence type="predicted"/>
<evidence type="ECO:0000256" key="2">
    <source>
        <dbReference type="ARBA" id="ARBA00022898"/>
    </source>
</evidence>
<accession>A0A7C0U632</accession>
<dbReference type="Proteomes" id="UP000885690">
    <property type="component" value="Unassembled WGS sequence"/>
</dbReference>
<organism evidence="3">
    <name type="scientific">Thermosulfidibacter takaii</name>
    <dbReference type="NCBI Taxonomy" id="412593"/>
    <lineage>
        <taxon>Bacteria</taxon>
        <taxon>Pseudomonadati</taxon>
        <taxon>Thermosulfidibacterota</taxon>
        <taxon>Thermosulfidibacteria</taxon>
        <taxon>Thermosulfidibacterales</taxon>
        <taxon>Thermosulfidibacteraceae</taxon>
    </lineage>
</organism>
<dbReference type="InterPro" id="IPR018319">
    <property type="entry name" value="SelA-like"/>
</dbReference>
<protein>
    <submittedName>
        <fullName evidence="3">L-seryl-tRNA(Sec) selenium transferase</fullName>
    </submittedName>
</protein>
<keyword evidence="3" id="KW-0808">Transferase</keyword>
<evidence type="ECO:0000256" key="1">
    <source>
        <dbReference type="ARBA" id="ARBA00001933"/>
    </source>
</evidence>